<dbReference type="AlphaFoldDB" id="A0A3N2DNV1"/>
<evidence type="ECO:0000313" key="1">
    <source>
        <dbReference type="EMBL" id="ROS01493.1"/>
    </source>
</evidence>
<dbReference type="PROSITE" id="PS51257">
    <property type="entry name" value="PROKAR_LIPOPROTEIN"/>
    <property type="match status" value="1"/>
</dbReference>
<proteinExistence type="predicted"/>
<dbReference type="EMBL" id="RKHR01000004">
    <property type="protein sequence ID" value="ROS01493.1"/>
    <property type="molecule type" value="Genomic_DNA"/>
</dbReference>
<gene>
    <name evidence="1" type="ORF">EDC56_1935</name>
</gene>
<dbReference type="OrthoDB" id="5290315at2"/>
<reference evidence="1 2" key="1">
    <citation type="submission" date="2018-11" db="EMBL/GenBank/DDBJ databases">
        <title>Genomic Encyclopedia of Type Strains, Phase IV (KMG-IV): sequencing the most valuable type-strain genomes for metagenomic binning, comparative biology and taxonomic classification.</title>
        <authorList>
            <person name="Goeker M."/>
        </authorList>
    </citation>
    <scope>NUCLEOTIDE SEQUENCE [LARGE SCALE GENOMIC DNA]</scope>
    <source>
        <strain evidence="1 2">DSM 100316</strain>
    </source>
</reference>
<dbReference type="Pfam" id="PF16811">
    <property type="entry name" value="TAtT"/>
    <property type="match status" value="1"/>
</dbReference>
<comment type="caution">
    <text evidence="1">The sequence shown here is derived from an EMBL/GenBank/DDBJ whole genome shotgun (WGS) entry which is preliminary data.</text>
</comment>
<protein>
    <submittedName>
        <fullName evidence="1">TRAP transporter TatT component family protein</fullName>
    </submittedName>
</protein>
<keyword evidence="2" id="KW-1185">Reference proteome</keyword>
<dbReference type="InterPro" id="IPR031823">
    <property type="entry name" value="TatT"/>
</dbReference>
<organism evidence="1 2">
    <name type="scientific">Sinobacterium caligoides</name>
    <dbReference type="NCBI Taxonomy" id="933926"/>
    <lineage>
        <taxon>Bacteria</taxon>
        <taxon>Pseudomonadati</taxon>
        <taxon>Pseudomonadota</taxon>
        <taxon>Gammaproteobacteria</taxon>
        <taxon>Cellvibrionales</taxon>
        <taxon>Spongiibacteraceae</taxon>
        <taxon>Sinobacterium</taxon>
    </lineage>
</organism>
<accession>A0A3N2DNV1</accession>
<dbReference type="Proteomes" id="UP000275394">
    <property type="component" value="Unassembled WGS sequence"/>
</dbReference>
<dbReference type="InterPro" id="IPR038537">
    <property type="entry name" value="TatT_sf"/>
</dbReference>
<sequence>MFRIFVVLGLTTLAGCSSLIESQTSQLADNLSNAVYNNDDLATVETALPTFIVMVDGLIEGSPESVGLLSTGASLNGAMAANFVSVDDMARKQRLVNKSRAYALRAACAQSDSLCALDQRPFDEFSRVVAETDADDLPVLYTLGVSWLGWLQVHSGDWNAVAQLPKAQLLLERVVELDDGYDHGMAHLYLGGIATLLPPALGGKPDVGREHFERAIALSEGKNLMAKVVYAQQYARLVFDQELHHRLLTEVLEADPNSEGFVLINAVAQQQATALLASEADYF</sequence>
<name>A0A3N2DNV1_9GAMM</name>
<dbReference type="Gene3D" id="1.25.40.920">
    <property type="entry name" value="TRAP transporter T-component"/>
    <property type="match status" value="1"/>
</dbReference>
<evidence type="ECO:0000313" key="2">
    <source>
        <dbReference type="Proteomes" id="UP000275394"/>
    </source>
</evidence>